<dbReference type="InterPro" id="IPR023214">
    <property type="entry name" value="HAD_sf"/>
</dbReference>
<dbReference type="GO" id="GO:0000287">
    <property type="term" value="F:magnesium ion binding"/>
    <property type="evidence" value="ECO:0007669"/>
    <property type="project" value="TreeGrafter"/>
</dbReference>
<dbReference type="NCBIfam" id="TIGR01484">
    <property type="entry name" value="HAD-SF-IIB"/>
    <property type="match status" value="1"/>
</dbReference>
<dbReference type="PATRIC" id="fig|1459.3.peg.4907"/>
<dbReference type="Gene3D" id="3.30.1240.10">
    <property type="match status" value="1"/>
</dbReference>
<dbReference type="NCBIfam" id="TIGR00099">
    <property type="entry name" value="Cof-subfamily"/>
    <property type="match status" value="1"/>
</dbReference>
<dbReference type="EMBL" id="LGUF01000007">
    <property type="protein sequence ID" value="KON89268.1"/>
    <property type="molecule type" value="Genomic_DNA"/>
</dbReference>
<dbReference type="OrthoDB" id="9810101at2"/>
<dbReference type="SUPFAM" id="SSF56784">
    <property type="entry name" value="HAD-like"/>
    <property type="match status" value="1"/>
</dbReference>
<keyword evidence="1" id="KW-0378">Hydrolase</keyword>
<dbReference type="PANTHER" id="PTHR10000">
    <property type="entry name" value="PHOSPHOSERINE PHOSPHATASE"/>
    <property type="match status" value="1"/>
</dbReference>
<dbReference type="GO" id="GO:0016791">
    <property type="term" value="F:phosphatase activity"/>
    <property type="evidence" value="ECO:0007669"/>
    <property type="project" value="UniProtKB-ARBA"/>
</dbReference>
<dbReference type="Pfam" id="PF08282">
    <property type="entry name" value="Hydrolase_3"/>
    <property type="match status" value="1"/>
</dbReference>
<dbReference type="PANTHER" id="PTHR10000:SF25">
    <property type="entry name" value="PHOSPHATASE YKRA-RELATED"/>
    <property type="match status" value="1"/>
</dbReference>
<protein>
    <submittedName>
        <fullName evidence="1">Hydrolase Cof</fullName>
    </submittedName>
</protein>
<dbReference type="Proteomes" id="UP000037109">
    <property type="component" value="Unassembled WGS sequence"/>
</dbReference>
<dbReference type="STRING" id="1459.AF332_22280"/>
<comment type="caution">
    <text evidence="1">The sequence shown here is derived from an EMBL/GenBank/DDBJ whole genome shotgun (WGS) entry which is preliminary data.</text>
</comment>
<keyword evidence="2" id="KW-1185">Reference proteome</keyword>
<dbReference type="RefSeq" id="WP_053436638.1">
    <property type="nucleotide sequence ID" value="NZ_LGUF01000007.1"/>
</dbReference>
<gene>
    <name evidence="1" type="ORF">AF332_22280</name>
</gene>
<dbReference type="SFLD" id="SFLDG01144">
    <property type="entry name" value="C2.B.4:_PGP_Like"/>
    <property type="match status" value="1"/>
</dbReference>
<dbReference type="SFLD" id="SFLDG01140">
    <property type="entry name" value="C2.B:_Phosphomannomutase_and_P"/>
    <property type="match status" value="1"/>
</dbReference>
<dbReference type="Gene3D" id="3.40.50.1000">
    <property type="entry name" value="HAD superfamily/HAD-like"/>
    <property type="match status" value="1"/>
</dbReference>
<organism evidence="1 2">
    <name type="scientific">Sporosarcina globispora</name>
    <name type="common">Bacillus globisporus</name>
    <dbReference type="NCBI Taxonomy" id="1459"/>
    <lineage>
        <taxon>Bacteria</taxon>
        <taxon>Bacillati</taxon>
        <taxon>Bacillota</taxon>
        <taxon>Bacilli</taxon>
        <taxon>Bacillales</taxon>
        <taxon>Caryophanaceae</taxon>
        <taxon>Sporosarcina</taxon>
    </lineage>
</organism>
<accession>A0A0M0GHL3</accession>
<evidence type="ECO:0000313" key="2">
    <source>
        <dbReference type="Proteomes" id="UP000037109"/>
    </source>
</evidence>
<name>A0A0M0GHL3_SPOGL</name>
<proteinExistence type="predicted"/>
<dbReference type="AlphaFoldDB" id="A0A0M0GHL3"/>
<sequence>MKKIVFFDIDGTLLDHDKNLPDSTREAIDKLKKNGTFVAIATGRAPFMFENLRSELDIDSFVSFNGQYVVFENEAIYRNPLKTSEIEKLYRHAQSNGHPLVFMNEKTMKSSVHHHKYIVESMSSLKFPHPEEDQEFYSGRELYQSLLFCEEKDEEKYISASLYPDFGFIRWHPYSVDVLPAGGSKAEGIKQMIKRLGFDLKDVYAFGDGLNDIEMLNAVGTGVAMGNAEEVVKKAADRITAGVDNEGIWKGLKELQLI</sequence>
<dbReference type="InterPro" id="IPR000150">
    <property type="entry name" value="Cof"/>
</dbReference>
<reference evidence="2" key="1">
    <citation type="submission" date="2015-07" db="EMBL/GenBank/DDBJ databases">
        <title>Fjat-10036 dsm4.</title>
        <authorList>
            <person name="Liu B."/>
            <person name="Wang J."/>
            <person name="Zhu Y."/>
            <person name="Liu G."/>
            <person name="Chen Q."/>
            <person name="Chen Z."/>
            <person name="Lan J."/>
            <person name="Che J."/>
            <person name="Ge C."/>
            <person name="Shi H."/>
            <person name="Pan Z."/>
            <person name="Liu X."/>
        </authorList>
    </citation>
    <scope>NUCLEOTIDE SEQUENCE [LARGE SCALE GENOMIC DNA]</scope>
    <source>
        <strain evidence="2">DSM 4</strain>
    </source>
</reference>
<dbReference type="SFLD" id="SFLDS00003">
    <property type="entry name" value="Haloacid_Dehalogenase"/>
    <property type="match status" value="1"/>
</dbReference>
<dbReference type="InterPro" id="IPR036412">
    <property type="entry name" value="HAD-like_sf"/>
</dbReference>
<dbReference type="CDD" id="cd07517">
    <property type="entry name" value="HAD_HPP"/>
    <property type="match status" value="1"/>
</dbReference>
<evidence type="ECO:0000313" key="1">
    <source>
        <dbReference type="EMBL" id="KON89268.1"/>
    </source>
</evidence>
<dbReference type="GO" id="GO:0005829">
    <property type="term" value="C:cytosol"/>
    <property type="evidence" value="ECO:0007669"/>
    <property type="project" value="TreeGrafter"/>
</dbReference>
<dbReference type="InterPro" id="IPR006379">
    <property type="entry name" value="HAD-SF_hydro_IIB"/>
</dbReference>
<dbReference type="PROSITE" id="PS01229">
    <property type="entry name" value="COF_2"/>
    <property type="match status" value="1"/>
</dbReference>